<evidence type="ECO:0000256" key="2">
    <source>
        <dbReference type="SAM" id="Phobius"/>
    </source>
</evidence>
<feature type="transmembrane region" description="Helical" evidence="2">
    <location>
        <begin position="53"/>
        <end position="71"/>
    </location>
</feature>
<keyword evidence="2" id="KW-0472">Membrane</keyword>
<dbReference type="Gene3D" id="3.80.10.10">
    <property type="entry name" value="Ribonuclease Inhibitor"/>
    <property type="match status" value="1"/>
</dbReference>
<feature type="transmembrane region" description="Helical" evidence="2">
    <location>
        <begin position="462"/>
        <end position="480"/>
    </location>
</feature>
<reference evidence="3 4" key="1">
    <citation type="submission" date="2024-02" db="EMBL/GenBank/DDBJ databases">
        <authorList>
            <person name="Chen Y."/>
            <person name="Shah S."/>
            <person name="Dougan E. K."/>
            <person name="Thang M."/>
            <person name="Chan C."/>
        </authorList>
    </citation>
    <scope>NUCLEOTIDE SEQUENCE [LARGE SCALE GENOMIC DNA]</scope>
</reference>
<sequence length="1633" mass="184848">MEADEAEAKACLLLMALLALGGLLPGIHWKVNLGVMSLFFYYWKKRSVLHCELVEMVYWALMYAWFGYIFIELHDSPILQLGAFKSIFGSLADLIIACVFSLCGVWAHTTAQNDRLQSSIQELDLRMLVDKQHVETGASRFTVYCIQNLISQRSTSSGQLQRLVGKLREMAMGTMHLLEEEVLLALESCCHGSDGTSPPDDLLYVLNCSEVDLPQFLALTSSDQVIHLFRKHVMHMDTVTKTRLVDALQRQHDFYANRLQQELVVELLESTTGDELRMMKDILDEGGDFYNLHKLVFHDLDPEMHSRVLSHIQQQGRRLAKQYDPGQAPMKIVSDVDDTLYGSGGHFPAGCDERFPRHQVYPGVLALFREITAHRAAQQREKPKGDVSFHPPQIRARSNLVFLSARPRAYKDYLENKSYKLFRRLRKSGKLHCMPTLLGAGKLKSSGLAAIFGVVLRYPRPTLIGASLKVFLCSCCLGLLPMIFPFTFLTFAFAAFAVLVIWSFFAISSLRKEGRVNVPPLNSDFWRPVGEDRIKSFMEYRQLYSECSMLFFGDNGQGDLMCAEQLTRMNVGGEGTGGGGMVSAAFIHQVADPAEQLSELEKFEDHALAKEEYASRGIYLYRTYVGAAIHVYNLGFISQEGLFRVCTEAVQDMVRLRIRYLGCAEARPWREVVNEMNEDVDRANELLRDSGLQVAKAPISVEVNLARGPQVSVVLLSGRGAWCRADPARTVNELQKEAQQRLGVSIAYLITAVGAKLSETTMTMEEAGIGHDDYVQAVVASEAPNCPDPDLSRRSEHSLEDLESLVNLLLDAQIGLIRLEYLMELRARGDQLPRRQDAEHEMTSSKRTAIVSREELMELELDEMGHITTLISNPGHYFPPSRVRVSLHSISHPWETLEHPDPWGYQLQWLIEECRPALAEGLVWVFVDYTSLYQRGDRTEEQIQAVSHALWNAHVLYAHNAITVHRLESLTPETEKADGFIPVFSEEAGKVSEMAIKDLTMKDTPCSDRGWWRGEKHWSSPRTPGSSSHSIPLLPRLFNMLIDELVFTQDDDKRIVQEVHRKFFLERVSKCRSLTLEKLHEEAVDFQCEALRFYEQLDKIVLSQMSLKHDAVLAIAQTNAKSIHLKRCGLADYEVEILSHALKDEDHPVEELHLSHNPFGEKGMQALRELSILKPGLTIDVLQLPDIELEFGVPEVFQKILMVTPSSVFLEHKPTIEIIDFGTLKLPEGMMPASHLLQLSPEGVNFQKPVRFLVPTHIGANAAWRSNSDGSWEQVPAQFRHGYMEVYLSHFCQLYSSRPERTDFVMKAVAFLNPSASSEAPEGRLAFLEADCPTCEQDLNQRMDGVVRCVVEEAVDLFSPQREIHILQDGEVIQSFHLNFESGVQISEGFEVPLDIHWTHQLYVEMEVVDPETGRSRRRMYTFDFPDRSMSMPDPPPQPLPVPPPPPLIQNPVPPPLQGSPPDPPPNPPAEPPPVAPEVPRPPPPPIHRRHLMLSGRFNTTERVEYIRLVQVALESYGIETFMVDVVASQQFSSATREGLVKMRMMAAFCEWDYGSQTDVGYETFQELEYAWENRIPIIPVKLCQDWPPRPPDEAGRIQNMYVFRKSLIYIDAVAMSIQKVAEEIAQAWRQAA</sequence>
<feature type="transmembrane region" description="Helical" evidence="2">
    <location>
        <begin position="12"/>
        <end position="41"/>
    </location>
</feature>
<dbReference type="Proteomes" id="UP001642484">
    <property type="component" value="Unassembled WGS sequence"/>
</dbReference>
<evidence type="ECO:0000313" key="3">
    <source>
        <dbReference type="EMBL" id="CAK9083520.1"/>
    </source>
</evidence>
<evidence type="ECO:0000256" key="1">
    <source>
        <dbReference type="SAM" id="MobiDB-lite"/>
    </source>
</evidence>
<dbReference type="SUPFAM" id="SSF52047">
    <property type="entry name" value="RNI-like"/>
    <property type="match status" value="1"/>
</dbReference>
<organism evidence="3 4">
    <name type="scientific">Durusdinium trenchii</name>
    <dbReference type="NCBI Taxonomy" id="1381693"/>
    <lineage>
        <taxon>Eukaryota</taxon>
        <taxon>Sar</taxon>
        <taxon>Alveolata</taxon>
        <taxon>Dinophyceae</taxon>
        <taxon>Suessiales</taxon>
        <taxon>Symbiodiniaceae</taxon>
        <taxon>Durusdinium</taxon>
    </lineage>
</organism>
<evidence type="ECO:0008006" key="5">
    <source>
        <dbReference type="Google" id="ProtNLM"/>
    </source>
</evidence>
<feature type="transmembrane region" description="Helical" evidence="2">
    <location>
        <begin position="487"/>
        <end position="507"/>
    </location>
</feature>
<dbReference type="EMBL" id="CAXAMN010024062">
    <property type="protein sequence ID" value="CAK9083520.1"/>
    <property type="molecule type" value="Genomic_DNA"/>
</dbReference>
<dbReference type="InterPro" id="IPR032675">
    <property type="entry name" value="LRR_dom_sf"/>
</dbReference>
<comment type="caution">
    <text evidence="3">The sequence shown here is derived from an EMBL/GenBank/DDBJ whole genome shotgun (WGS) entry which is preliminary data.</text>
</comment>
<proteinExistence type="predicted"/>
<feature type="compositionally biased region" description="Pro residues" evidence="1">
    <location>
        <begin position="1433"/>
        <end position="1486"/>
    </location>
</feature>
<dbReference type="PANTHER" id="PTHR40861:SF1">
    <property type="entry name" value="PHOSPHATIDATE PHOSPHATASE APP1 CATALYTIC DOMAIN-CONTAINING PROTEIN"/>
    <property type="match status" value="1"/>
</dbReference>
<feature type="region of interest" description="Disordered" evidence="1">
    <location>
        <begin position="1425"/>
        <end position="1491"/>
    </location>
</feature>
<evidence type="ECO:0000313" key="4">
    <source>
        <dbReference type="Proteomes" id="UP001642484"/>
    </source>
</evidence>
<accession>A0ABP0Q5K6</accession>
<keyword evidence="2" id="KW-1133">Transmembrane helix</keyword>
<feature type="transmembrane region" description="Helical" evidence="2">
    <location>
        <begin position="83"/>
        <end position="107"/>
    </location>
</feature>
<keyword evidence="2" id="KW-0812">Transmembrane</keyword>
<gene>
    <name evidence="3" type="ORF">CCMP2556_LOCUS40707</name>
</gene>
<name>A0ABP0Q5K6_9DINO</name>
<dbReference type="PANTHER" id="PTHR40861">
    <property type="entry name" value="DUF2183 DOMAIN-CONTAINING PROTEIN"/>
    <property type="match status" value="1"/>
</dbReference>
<keyword evidence="4" id="KW-1185">Reference proteome</keyword>
<protein>
    <recommendedName>
        <fullName evidence="5">TIR domain-containing protein</fullName>
    </recommendedName>
</protein>